<dbReference type="AlphaFoldDB" id="A0A5C1AEB3"/>
<accession>A0A5C1AEB3</accession>
<dbReference type="OrthoDB" id="261225at2"/>
<dbReference type="EMBL" id="CP042425">
    <property type="protein sequence ID" value="QEL17581.1"/>
    <property type="molecule type" value="Genomic_DNA"/>
</dbReference>
<gene>
    <name evidence="1" type="ORF">PX52LOC_04577</name>
</gene>
<dbReference type="RefSeq" id="WP_149112172.1">
    <property type="nucleotide sequence ID" value="NZ_CP042425.1"/>
</dbReference>
<sequence length="172" mass="19561">MFRDRVAWAAIRRALLEDGVSKRRICRETGIHWTTLQKILRHETPPAFSKRLRPSAESLAGEIDRVVAAGNLKPRDRRPTPEQIAALLTEQTGQPVTPVIVRRLRSPVLRRDHAWSEVLQRLDAALGVEARKIMVDLLTVEPDRLPLDRLKKLRSALRAASRPLPIVNDSLR</sequence>
<organism evidence="1 2">
    <name type="scientific">Limnoglobus roseus</name>
    <dbReference type="NCBI Taxonomy" id="2598579"/>
    <lineage>
        <taxon>Bacteria</taxon>
        <taxon>Pseudomonadati</taxon>
        <taxon>Planctomycetota</taxon>
        <taxon>Planctomycetia</taxon>
        <taxon>Gemmatales</taxon>
        <taxon>Gemmataceae</taxon>
        <taxon>Limnoglobus</taxon>
    </lineage>
</organism>
<evidence type="ECO:0000313" key="2">
    <source>
        <dbReference type="Proteomes" id="UP000324974"/>
    </source>
</evidence>
<evidence type="ECO:0000313" key="1">
    <source>
        <dbReference type="EMBL" id="QEL17581.1"/>
    </source>
</evidence>
<dbReference type="Proteomes" id="UP000324974">
    <property type="component" value="Chromosome"/>
</dbReference>
<protein>
    <submittedName>
        <fullName evidence="1">Uncharacterized protein</fullName>
    </submittedName>
</protein>
<name>A0A5C1AEB3_9BACT</name>
<dbReference type="KEGG" id="lrs:PX52LOC_04577"/>
<proteinExistence type="predicted"/>
<keyword evidence="2" id="KW-1185">Reference proteome</keyword>
<reference evidence="2" key="1">
    <citation type="submission" date="2019-08" db="EMBL/GenBank/DDBJ databases">
        <title>Limnoglobus roseus gen. nov., sp. nov., a novel freshwater planctomycete with a giant genome from the family Gemmataceae.</title>
        <authorList>
            <person name="Kulichevskaya I.S."/>
            <person name="Naumoff D.G."/>
            <person name="Miroshnikov K."/>
            <person name="Ivanova A."/>
            <person name="Philippov D.A."/>
            <person name="Hakobyan A."/>
            <person name="Rijpstra I.C."/>
            <person name="Sinninghe Damste J.S."/>
            <person name="Liesack W."/>
            <person name="Dedysh S.N."/>
        </authorList>
    </citation>
    <scope>NUCLEOTIDE SEQUENCE [LARGE SCALE GENOMIC DNA]</scope>
    <source>
        <strain evidence="2">PX52</strain>
    </source>
</reference>